<dbReference type="AlphaFoldDB" id="A0A212JYW3"/>
<keyword evidence="1 5" id="KW-0489">Methyltransferase</keyword>
<gene>
    <name evidence="7" type="ORF">KL86DPRO_20348</name>
</gene>
<dbReference type="GO" id="GO:0003723">
    <property type="term" value="F:RNA binding"/>
    <property type="evidence" value="ECO:0007669"/>
    <property type="project" value="UniProtKB-UniRule"/>
</dbReference>
<reference evidence="7" key="1">
    <citation type="submission" date="2016-04" db="EMBL/GenBank/DDBJ databases">
        <authorList>
            <person name="Evans L.H."/>
            <person name="Alamgir A."/>
            <person name="Owens N."/>
            <person name="Weber N.D."/>
            <person name="Virtaneva K."/>
            <person name="Barbian K."/>
            <person name="Babar A."/>
            <person name="Rosenke K."/>
        </authorList>
    </citation>
    <scope>NUCLEOTIDE SEQUENCE</scope>
    <source>
        <strain evidence="7">86</strain>
    </source>
</reference>
<dbReference type="Gene3D" id="1.10.940.10">
    <property type="entry name" value="NusB-like"/>
    <property type="match status" value="1"/>
</dbReference>
<dbReference type="GO" id="GO:0006355">
    <property type="term" value="P:regulation of DNA-templated transcription"/>
    <property type="evidence" value="ECO:0007669"/>
    <property type="project" value="InterPro"/>
</dbReference>
<protein>
    <submittedName>
        <fullName evidence="7">Fmu (Sun) domain protein</fullName>
    </submittedName>
</protein>
<feature type="binding site" evidence="5">
    <location>
        <position position="327"/>
    </location>
    <ligand>
        <name>S-adenosyl-L-methionine</name>
        <dbReference type="ChEBI" id="CHEBI:59789"/>
    </ligand>
</feature>
<keyword evidence="3 5" id="KW-0949">S-adenosyl-L-methionine</keyword>
<evidence type="ECO:0000256" key="5">
    <source>
        <dbReference type="PROSITE-ProRule" id="PRU01023"/>
    </source>
</evidence>
<comment type="similarity">
    <text evidence="5">Belongs to the class I-like SAM-binding methyltransferase superfamily. RsmB/NOP family.</text>
</comment>
<dbReference type="GO" id="GO:0001510">
    <property type="term" value="P:RNA methylation"/>
    <property type="evidence" value="ECO:0007669"/>
    <property type="project" value="InterPro"/>
</dbReference>
<name>A0A212JYW3_9DELT</name>
<dbReference type="InterPro" id="IPR006027">
    <property type="entry name" value="NusB_RsmB_TIM44"/>
</dbReference>
<evidence type="ECO:0000259" key="6">
    <source>
        <dbReference type="PROSITE" id="PS51686"/>
    </source>
</evidence>
<dbReference type="InterPro" id="IPR029063">
    <property type="entry name" value="SAM-dependent_MTases_sf"/>
</dbReference>
<dbReference type="InterPro" id="IPR001678">
    <property type="entry name" value="MeTrfase_RsmB-F_NOP2_dom"/>
</dbReference>
<dbReference type="GO" id="GO:0008173">
    <property type="term" value="F:RNA methyltransferase activity"/>
    <property type="evidence" value="ECO:0007669"/>
    <property type="project" value="InterPro"/>
</dbReference>
<evidence type="ECO:0000256" key="1">
    <source>
        <dbReference type="ARBA" id="ARBA00022603"/>
    </source>
</evidence>
<dbReference type="EMBL" id="FLUQ01000002">
    <property type="protein sequence ID" value="SBW04629.1"/>
    <property type="molecule type" value="Genomic_DNA"/>
</dbReference>
<dbReference type="PANTHER" id="PTHR22807">
    <property type="entry name" value="NOP2 YEAST -RELATED NOL1/NOP2/FMU SUN DOMAIN-CONTAINING"/>
    <property type="match status" value="1"/>
</dbReference>
<evidence type="ECO:0000313" key="7">
    <source>
        <dbReference type="EMBL" id="SBW04629.1"/>
    </source>
</evidence>
<feature type="binding site" evidence="5">
    <location>
        <position position="347"/>
    </location>
    <ligand>
        <name>S-adenosyl-L-methionine</name>
        <dbReference type="ChEBI" id="CHEBI:59789"/>
    </ligand>
</feature>
<dbReference type="SUPFAM" id="SSF48013">
    <property type="entry name" value="NusB-like"/>
    <property type="match status" value="1"/>
</dbReference>
<keyword evidence="4 5" id="KW-0694">RNA-binding</keyword>
<dbReference type="SUPFAM" id="SSF53335">
    <property type="entry name" value="S-adenosyl-L-methionine-dependent methyltransferases"/>
    <property type="match status" value="1"/>
</dbReference>
<dbReference type="Pfam" id="PF01029">
    <property type="entry name" value="NusB"/>
    <property type="match status" value="1"/>
</dbReference>
<evidence type="ECO:0000256" key="4">
    <source>
        <dbReference type="ARBA" id="ARBA00022884"/>
    </source>
</evidence>
<accession>A0A212JYW3</accession>
<proteinExistence type="inferred from homology"/>
<sequence>MKNALQRGAANRSEHDPRAAALRVIDQTLTGKEPSQFLLDKALRESKMVPSDRGLCTELVYGFLRAAIRLDWNLRQLLRDADNLPPEMLLTLELAAYEIAHLRIPPHASVNWAVSRVRNRFGKGLAGVANGTLRAFARNLKAYKSEDRYTEALGPVEGPALFHGVPGWIAKLWLDAYGEETARAYLAASSAPAVPAVRINAAKEDAVTVRIDLMTNGQSEARPVGNWGMAFPDGVPYIARKLEKEGKLSYQSAAVQEVFQETDMPSWPCPVWDACAGRGGKTAAMLERGLSVSVASDIAGGRLAGLPGELQRLGFAAETCPVVLEADAAAVPDVPAFAAPFGTVLLDVPCSGLGTLARRPEIRFRRNASDIAALTTLQDGILDAASQRVRGGGRIVYITCTLNPAENEERVRSFLGRTPGFALDREWATPTDSPWHEFFYAAVLRKE</sequence>
<dbReference type="InterPro" id="IPR049560">
    <property type="entry name" value="MeTrfase_RsmB-F_NOP2_cat"/>
</dbReference>
<dbReference type="InterPro" id="IPR023267">
    <property type="entry name" value="RCMT"/>
</dbReference>
<evidence type="ECO:0000256" key="3">
    <source>
        <dbReference type="ARBA" id="ARBA00022691"/>
    </source>
</evidence>
<dbReference type="InterPro" id="IPR035926">
    <property type="entry name" value="NusB-like_sf"/>
</dbReference>
<dbReference type="PROSITE" id="PS51686">
    <property type="entry name" value="SAM_MT_RSMB_NOP"/>
    <property type="match status" value="1"/>
</dbReference>
<dbReference type="PRINTS" id="PR02008">
    <property type="entry name" value="RCMTFAMILY"/>
</dbReference>
<dbReference type="Gene3D" id="3.40.50.150">
    <property type="entry name" value="Vaccinia Virus protein VP39"/>
    <property type="match status" value="1"/>
</dbReference>
<evidence type="ECO:0000256" key="2">
    <source>
        <dbReference type="ARBA" id="ARBA00022679"/>
    </source>
</evidence>
<feature type="binding site" evidence="5">
    <location>
        <position position="297"/>
    </location>
    <ligand>
        <name>S-adenosyl-L-methionine</name>
        <dbReference type="ChEBI" id="CHEBI:59789"/>
    </ligand>
</feature>
<feature type="domain" description="SAM-dependent MTase RsmB/NOP-type" evidence="6">
    <location>
        <begin position="185"/>
        <end position="447"/>
    </location>
</feature>
<dbReference type="Pfam" id="PF01189">
    <property type="entry name" value="Methyltr_RsmB-F"/>
    <property type="match status" value="1"/>
</dbReference>
<keyword evidence="2 5" id="KW-0808">Transferase</keyword>
<organism evidence="7">
    <name type="scientific">uncultured delta proteobacterium</name>
    <dbReference type="NCBI Taxonomy" id="34034"/>
    <lineage>
        <taxon>Bacteria</taxon>
        <taxon>Deltaproteobacteria</taxon>
        <taxon>environmental samples</taxon>
    </lineage>
</organism>
<dbReference type="PANTHER" id="PTHR22807:SF53">
    <property type="entry name" value="RIBOSOMAL RNA SMALL SUBUNIT METHYLTRANSFERASE B-RELATED"/>
    <property type="match status" value="1"/>
</dbReference>
<feature type="active site" description="Nucleophile" evidence="5">
    <location>
        <position position="400"/>
    </location>
</feature>
<comment type="caution">
    <text evidence="5">Lacks conserved residue(s) required for the propagation of feature annotation.</text>
</comment>